<dbReference type="CDD" id="cd07067">
    <property type="entry name" value="HP_PGM_like"/>
    <property type="match status" value="1"/>
</dbReference>
<feature type="binding site" evidence="4">
    <location>
        <position position="58"/>
    </location>
    <ligand>
        <name>substrate</name>
    </ligand>
</feature>
<feature type="active site" description="Proton donor/acceptor" evidence="3">
    <location>
        <position position="83"/>
    </location>
</feature>
<dbReference type="InterPro" id="IPR001345">
    <property type="entry name" value="PG/BPGM_mutase_AS"/>
</dbReference>
<dbReference type="InterPro" id="IPR050275">
    <property type="entry name" value="PGM_Phosphatase"/>
</dbReference>
<dbReference type="GO" id="GO:0005737">
    <property type="term" value="C:cytoplasm"/>
    <property type="evidence" value="ECO:0007669"/>
    <property type="project" value="TreeGrafter"/>
</dbReference>
<evidence type="ECO:0000256" key="1">
    <source>
        <dbReference type="ARBA" id="ARBA00023152"/>
    </source>
</evidence>
<evidence type="ECO:0000256" key="2">
    <source>
        <dbReference type="ARBA" id="ARBA00023235"/>
    </source>
</evidence>
<dbReference type="EMBL" id="DUFW01000044">
    <property type="protein sequence ID" value="HIH21568.1"/>
    <property type="molecule type" value="Genomic_DNA"/>
</dbReference>
<protein>
    <submittedName>
        <fullName evidence="5">Histidine phosphatase family protein</fullName>
    </submittedName>
</protein>
<dbReference type="PIRSF" id="PIRSF000709">
    <property type="entry name" value="6PFK_2-Ptase"/>
    <property type="match status" value="1"/>
</dbReference>
<evidence type="ECO:0000313" key="7">
    <source>
        <dbReference type="Proteomes" id="UP000590964"/>
    </source>
</evidence>
<dbReference type="SUPFAM" id="SSF53254">
    <property type="entry name" value="Phosphoglycerate mutase-like"/>
    <property type="match status" value="1"/>
</dbReference>
<comment type="caution">
    <text evidence="5">The sequence shown here is derived from an EMBL/GenBank/DDBJ whole genome shotgun (WGS) entry which is preliminary data.</text>
</comment>
<feature type="binding site" evidence="4">
    <location>
        <begin position="8"/>
        <end position="15"/>
    </location>
    <ligand>
        <name>substrate</name>
    </ligand>
</feature>
<reference evidence="6 7" key="1">
    <citation type="journal article" date="2020" name="bioRxiv">
        <title>A rank-normalized archaeal taxonomy based on genome phylogeny resolves widespread incomplete and uneven classifications.</title>
        <authorList>
            <person name="Rinke C."/>
            <person name="Chuvochina M."/>
            <person name="Mussig A.J."/>
            <person name="Chaumeil P.-A."/>
            <person name="Waite D.W."/>
            <person name="Whitman W.B."/>
            <person name="Parks D.H."/>
            <person name="Hugenholtz P."/>
        </authorList>
    </citation>
    <scope>NUCLEOTIDE SEQUENCE [LARGE SCALE GENOMIC DNA]</scope>
    <source>
        <strain evidence="6">UBA10036</strain>
    </source>
</reference>
<dbReference type="Proteomes" id="UP000527315">
    <property type="component" value="Unassembled WGS sequence"/>
</dbReference>
<dbReference type="Proteomes" id="UP000590964">
    <property type="component" value="Unassembled WGS sequence"/>
</dbReference>
<dbReference type="PROSITE" id="PS00175">
    <property type="entry name" value="PG_MUTASE"/>
    <property type="match status" value="1"/>
</dbReference>
<organism evidence="5 7">
    <name type="scientific">Candidatus Iainarchaeum sp</name>
    <dbReference type="NCBI Taxonomy" id="3101447"/>
    <lineage>
        <taxon>Archaea</taxon>
        <taxon>Candidatus Iainarchaeota</taxon>
        <taxon>Candidatus Iainarchaeia</taxon>
        <taxon>Candidatus Iainarchaeales</taxon>
        <taxon>Candidatus Iainarchaeaceae</taxon>
        <taxon>Candidatus Iainarchaeum</taxon>
    </lineage>
</organism>
<keyword evidence="1" id="KW-0324">Glycolysis</keyword>
<proteinExistence type="predicted"/>
<dbReference type="PANTHER" id="PTHR48100">
    <property type="entry name" value="BROAD-SPECIFICITY PHOSPHATASE YOR283W-RELATED"/>
    <property type="match status" value="1"/>
</dbReference>
<evidence type="ECO:0000256" key="3">
    <source>
        <dbReference type="PIRSR" id="PIRSR613078-1"/>
    </source>
</evidence>
<feature type="active site" description="Tele-phosphohistidine intermediate" evidence="3">
    <location>
        <position position="9"/>
    </location>
</feature>
<dbReference type="GO" id="GO:0016791">
    <property type="term" value="F:phosphatase activity"/>
    <property type="evidence" value="ECO:0007669"/>
    <property type="project" value="TreeGrafter"/>
</dbReference>
<evidence type="ECO:0000313" key="5">
    <source>
        <dbReference type="EMBL" id="HIH21568.1"/>
    </source>
</evidence>
<evidence type="ECO:0000313" key="6">
    <source>
        <dbReference type="EMBL" id="HIH32689.1"/>
    </source>
</evidence>
<dbReference type="InterPro" id="IPR029033">
    <property type="entry name" value="His_PPase_superfam"/>
</dbReference>
<dbReference type="Pfam" id="PF00300">
    <property type="entry name" value="His_Phos_1"/>
    <property type="match status" value="1"/>
</dbReference>
<gene>
    <name evidence="5" type="ORF">HA222_02820</name>
    <name evidence="6" type="ORF">HA227_00395</name>
</gene>
<evidence type="ECO:0000256" key="4">
    <source>
        <dbReference type="PIRSR" id="PIRSR613078-2"/>
    </source>
</evidence>
<dbReference type="InterPro" id="IPR013078">
    <property type="entry name" value="His_Pase_superF_clade-1"/>
</dbReference>
<dbReference type="SMART" id="SM00855">
    <property type="entry name" value="PGAM"/>
    <property type="match status" value="1"/>
</dbReference>
<sequence length="209" mass="24040">MLELILARHGQTFWNKECRFQGWKDSPLTERGVRQAKKLAGFLQGKNIDFIFSSDLGRAKETAAFIIQHHPESMVEFVKELREISFGLLEGKTWQEAADKVPSLFELETKDSLTIPHPRGESFEQLKERVGKILEKILKLHDRTVLLVSHEGVCRTLLQILFNLGFEERGKVVQPHEIVYLIRISGNSKECEWFNIETGEKGEGFFLEG</sequence>
<accession>A0A7J4JV20</accession>
<dbReference type="AlphaFoldDB" id="A0A7J4JV20"/>
<dbReference type="Gene3D" id="3.40.50.1240">
    <property type="entry name" value="Phosphoglycerate mutase-like"/>
    <property type="match status" value="1"/>
</dbReference>
<dbReference type="EMBL" id="DUFJ01000008">
    <property type="protein sequence ID" value="HIH32689.1"/>
    <property type="molecule type" value="Genomic_DNA"/>
</dbReference>
<name>A0A7J4JV20_9ARCH</name>
<keyword evidence="2" id="KW-0413">Isomerase</keyword>
<dbReference type="PANTHER" id="PTHR48100:SF1">
    <property type="entry name" value="HISTIDINE PHOSPHATASE FAMILY PROTEIN-RELATED"/>
    <property type="match status" value="1"/>
</dbReference>